<keyword evidence="1" id="KW-0805">Transcription regulation</keyword>
<dbReference type="RefSeq" id="WP_059066403.1">
    <property type="nucleotide sequence ID" value="NZ_JAOQJX010000006.1"/>
</dbReference>
<keyword evidence="3" id="KW-0804">Transcription</keyword>
<dbReference type="PROSITE" id="PS50949">
    <property type="entry name" value="HTH_GNTR"/>
    <property type="match status" value="1"/>
</dbReference>
<comment type="caution">
    <text evidence="5">The sequence shown here is derived from an EMBL/GenBank/DDBJ whole genome shotgun (WGS) entry which is preliminary data.</text>
</comment>
<dbReference type="CDD" id="cd07377">
    <property type="entry name" value="WHTH_GntR"/>
    <property type="match status" value="1"/>
</dbReference>
<dbReference type="Pfam" id="PF00392">
    <property type="entry name" value="GntR"/>
    <property type="match status" value="1"/>
</dbReference>
<reference evidence="5 6" key="1">
    <citation type="journal article" date="2021" name="ISME Commun">
        <title>Automated analysis of genomic sequences facilitates high-throughput and comprehensive description of bacteria.</title>
        <authorList>
            <person name="Hitch T.C.A."/>
        </authorList>
    </citation>
    <scope>NUCLEOTIDE SEQUENCE [LARGE SCALE GENOMIC DNA]</scope>
    <source>
        <strain evidence="5 6">H2_18</strain>
    </source>
</reference>
<evidence type="ECO:0000256" key="2">
    <source>
        <dbReference type="ARBA" id="ARBA00023125"/>
    </source>
</evidence>
<organism evidence="5 6">
    <name type="scientific">Faecalicatena acetigenes</name>
    <dbReference type="NCBI Taxonomy" id="2981790"/>
    <lineage>
        <taxon>Bacteria</taxon>
        <taxon>Bacillati</taxon>
        <taxon>Bacillota</taxon>
        <taxon>Clostridia</taxon>
        <taxon>Lachnospirales</taxon>
        <taxon>Lachnospiraceae</taxon>
        <taxon>Faecalicatena</taxon>
    </lineage>
</organism>
<keyword evidence="2" id="KW-0238">DNA-binding</keyword>
<feature type="domain" description="HTH gntR-type" evidence="4">
    <location>
        <begin position="12"/>
        <end position="80"/>
    </location>
</feature>
<name>A0ABT2TA61_9FIRM</name>
<gene>
    <name evidence="5" type="ORF">OCV51_05825</name>
</gene>
<dbReference type="InterPro" id="IPR008920">
    <property type="entry name" value="TF_FadR/GntR_C"/>
</dbReference>
<evidence type="ECO:0000256" key="3">
    <source>
        <dbReference type="ARBA" id="ARBA00023163"/>
    </source>
</evidence>
<dbReference type="Proteomes" id="UP001652394">
    <property type="component" value="Unassembled WGS sequence"/>
</dbReference>
<dbReference type="PANTHER" id="PTHR43537:SF5">
    <property type="entry name" value="UXU OPERON TRANSCRIPTIONAL REGULATOR"/>
    <property type="match status" value="1"/>
</dbReference>
<dbReference type="Gene3D" id="1.10.10.10">
    <property type="entry name" value="Winged helix-like DNA-binding domain superfamily/Winged helix DNA-binding domain"/>
    <property type="match status" value="1"/>
</dbReference>
<dbReference type="PRINTS" id="PR00035">
    <property type="entry name" value="HTHGNTR"/>
</dbReference>
<sequence length="279" mass="32128">MPKNNSLQVKRVTLVDAVVEQMVEAIKSGRFKEGNKIPSEKMLTQEFGVSRTTLREAFKKLEYFGILSIRQGNGTYVVDADSAMSLLTSEEKSTETQSLTSAEEDSLLPLLADDNSSVKEAIRSMFTIGNYQLSHYIEARHCIEKEAFKLATERLDERALISIEQTLKKQEYCESPEEYAKLDYDFHSQLIMLSKNEFLFQFWSALSPFVKEQLQRSSAVEGVIKHSYSYHRKILNALKDRNYKKAYSLNTDHLRILQGRMLTEASKQTRISQENFDHL</sequence>
<proteinExistence type="predicted"/>
<dbReference type="SMART" id="SM00345">
    <property type="entry name" value="HTH_GNTR"/>
    <property type="match status" value="1"/>
</dbReference>
<dbReference type="SUPFAM" id="SSF46785">
    <property type="entry name" value="Winged helix' DNA-binding domain"/>
    <property type="match status" value="1"/>
</dbReference>
<dbReference type="SUPFAM" id="SSF48008">
    <property type="entry name" value="GntR ligand-binding domain-like"/>
    <property type="match status" value="1"/>
</dbReference>
<accession>A0ABT2TA61</accession>
<dbReference type="Pfam" id="PF07729">
    <property type="entry name" value="FCD"/>
    <property type="match status" value="1"/>
</dbReference>
<keyword evidence="6" id="KW-1185">Reference proteome</keyword>
<dbReference type="Gene3D" id="1.20.120.530">
    <property type="entry name" value="GntR ligand-binding domain-like"/>
    <property type="match status" value="1"/>
</dbReference>
<evidence type="ECO:0000313" key="5">
    <source>
        <dbReference type="EMBL" id="MCU6747173.1"/>
    </source>
</evidence>
<evidence type="ECO:0000259" key="4">
    <source>
        <dbReference type="PROSITE" id="PS50949"/>
    </source>
</evidence>
<dbReference type="EMBL" id="JAOQJX010000006">
    <property type="protein sequence ID" value="MCU6747173.1"/>
    <property type="molecule type" value="Genomic_DNA"/>
</dbReference>
<dbReference type="PANTHER" id="PTHR43537">
    <property type="entry name" value="TRANSCRIPTIONAL REGULATOR, GNTR FAMILY"/>
    <property type="match status" value="1"/>
</dbReference>
<dbReference type="InterPro" id="IPR036390">
    <property type="entry name" value="WH_DNA-bd_sf"/>
</dbReference>
<dbReference type="InterPro" id="IPR000524">
    <property type="entry name" value="Tscrpt_reg_HTH_GntR"/>
</dbReference>
<dbReference type="SMART" id="SM00895">
    <property type="entry name" value="FCD"/>
    <property type="match status" value="1"/>
</dbReference>
<evidence type="ECO:0000313" key="6">
    <source>
        <dbReference type="Proteomes" id="UP001652394"/>
    </source>
</evidence>
<dbReference type="InterPro" id="IPR036388">
    <property type="entry name" value="WH-like_DNA-bd_sf"/>
</dbReference>
<dbReference type="InterPro" id="IPR011711">
    <property type="entry name" value="GntR_C"/>
</dbReference>
<protein>
    <submittedName>
        <fullName evidence="5">GntR family transcriptional regulator</fullName>
    </submittedName>
</protein>
<evidence type="ECO:0000256" key="1">
    <source>
        <dbReference type="ARBA" id="ARBA00023015"/>
    </source>
</evidence>